<keyword evidence="2" id="KW-1133">Transmembrane helix</keyword>
<keyword evidence="2" id="KW-0472">Membrane</keyword>
<evidence type="ECO:0000313" key="4">
    <source>
        <dbReference type="Proteomes" id="UP001195483"/>
    </source>
</evidence>
<keyword evidence="4" id="KW-1185">Reference proteome</keyword>
<protein>
    <submittedName>
        <fullName evidence="3">Uncharacterized protein</fullName>
    </submittedName>
</protein>
<gene>
    <name evidence="3" type="ORF">CHS0354_010192</name>
</gene>
<reference evidence="3" key="1">
    <citation type="journal article" date="2021" name="Genome Biol. Evol.">
        <title>A High-Quality Reference Genome for a Parasitic Bivalve with Doubly Uniparental Inheritance (Bivalvia: Unionida).</title>
        <authorList>
            <person name="Smith C.H."/>
        </authorList>
    </citation>
    <scope>NUCLEOTIDE SEQUENCE</scope>
    <source>
        <strain evidence="3">CHS0354</strain>
    </source>
</reference>
<feature type="compositionally biased region" description="Basic residues" evidence="1">
    <location>
        <begin position="435"/>
        <end position="453"/>
    </location>
</feature>
<name>A0AAE0RSM0_9BIVA</name>
<reference evidence="3" key="2">
    <citation type="journal article" date="2021" name="Genome Biol. Evol.">
        <title>Developing a high-quality reference genome for a parasitic bivalve with doubly uniparental inheritance (Bivalvia: Unionida).</title>
        <authorList>
            <person name="Smith C.H."/>
        </authorList>
    </citation>
    <scope>NUCLEOTIDE SEQUENCE</scope>
    <source>
        <strain evidence="3">CHS0354</strain>
        <tissue evidence="3">Mantle</tissue>
    </source>
</reference>
<dbReference type="EMBL" id="JAEAOA010000640">
    <property type="protein sequence ID" value="KAK3578839.1"/>
    <property type="molecule type" value="Genomic_DNA"/>
</dbReference>
<keyword evidence="2" id="KW-0812">Transmembrane</keyword>
<organism evidence="3 4">
    <name type="scientific">Potamilus streckersoni</name>
    <dbReference type="NCBI Taxonomy" id="2493646"/>
    <lineage>
        <taxon>Eukaryota</taxon>
        <taxon>Metazoa</taxon>
        <taxon>Spiralia</taxon>
        <taxon>Lophotrochozoa</taxon>
        <taxon>Mollusca</taxon>
        <taxon>Bivalvia</taxon>
        <taxon>Autobranchia</taxon>
        <taxon>Heteroconchia</taxon>
        <taxon>Palaeoheterodonta</taxon>
        <taxon>Unionida</taxon>
        <taxon>Unionoidea</taxon>
        <taxon>Unionidae</taxon>
        <taxon>Ambleminae</taxon>
        <taxon>Lampsilini</taxon>
        <taxon>Potamilus</taxon>
    </lineage>
</organism>
<proteinExistence type="predicted"/>
<feature type="region of interest" description="Disordered" evidence="1">
    <location>
        <begin position="426"/>
        <end position="471"/>
    </location>
</feature>
<accession>A0AAE0RSM0</accession>
<comment type="caution">
    <text evidence="3">The sequence shown here is derived from an EMBL/GenBank/DDBJ whole genome shotgun (WGS) entry which is preliminary data.</text>
</comment>
<evidence type="ECO:0000256" key="1">
    <source>
        <dbReference type="SAM" id="MobiDB-lite"/>
    </source>
</evidence>
<feature type="transmembrane region" description="Helical" evidence="2">
    <location>
        <begin position="322"/>
        <end position="345"/>
    </location>
</feature>
<evidence type="ECO:0000313" key="3">
    <source>
        <dbReference type="EMBL" id="KAK3578839.1"/>
    </source>
</evidence>
<reference evidence="3" key="3">
    <citation type="submission" date="2023-05" db="EMBL/GenBank/DDBJ databases">
        <authorList>
            <person name="Smith C.H."/>
        </authorList>
    </citation>
    <scope>NUCLEOTIDE SEQUENCE</scope>
    <source>
        <strain evidence="3">CHS0354</strain>
        <tissue evidence="3">Mantle</tissue>
    </source>
</reference>
<evidence type="ECO:0000256" key="2">
    <source>
        <dbReference type="SAM" id="Phobius"/>
    </source>
</evidence>
<sequence>MMGWKVTSIGWIGICVFIGKLSLNKGTLLPEKPAKESGCFGINGDVYLSTNCTDDNNVMAIEDVRYGAKSLADVCNSTDSSCCMASSGDCSFRYRLDEEQAFCSGKKSCISPIRVSQNTIQNATCDTSIYGTLTQFIYMDYYCIPRQRIFDVTNGTSAAVSGGMFAYLWNNNYGKNNTTINVIQASDMYVSCSVQTGSCNSRIRVFSVHVKLMDPNAICGQNMTFFYDNGQKYSINCSPRNIGLLFESTTPYVRFEVHNSLSEHGGRFWLGFQASESTGAIYLNCPAENQTTYTCETVTTKGNVSESLVTTAGNVDKNLSQALIIGLVIAAVLVILFMILAFIIWRKCKKTNKDERLITSQDDIIDALFAGSLASKIYKSVPPRKTAMWGQYEKEKDDYHIKPTINIFPDVPNGKNRLTPIMLERATNIQEDGQHHRKRKHRKKLKRKKKINKNKVSPDHKMDTPNNNAKF</sequence>
<dbReference type="AlphaFoldDB" id="A0AAE0RSM0"/>
<dbReference type="Proteomes" id="UP001195483">
    <property type="component" value="Unassembled WGS sequence"/>
</dbReference>